<evidence type="ECO:0000313" key="6">
    <source>
        <dbReference type="Proteomes" id="UP000292136"/>
    </source>
</evidence>
<dbReference type="SUPFAM" id="SSF111369">
    <property type="entry name" value="HlyD-like secretion proteins"/>
    <property type="match status" value="1"/>
</dbReference>
<dbReference type="Gene3D" id="2.40.50.100">
    <property type="match status" value="1"/>
</dbReference>
<dbReference type="Proteomes" id="UP000292136">
    <property type="component" value="Unassembled WGS sequence"/>
</dbReference>
<feature type="domain" description="CusB-like beta-barrel" evidence="3">
    <location>
        <begin position="206"/>
        <end position="281"/>
    </location>
</feature>
<reference evidence="5 6" key="1">
    <citation type="submission" date="2019-02" db="EMBL/GenBank/DDBJ databases">
        <title>Genomic Encyclopedia of Type Strains, Phase IV (KMG-IV): sequencing the most valuable type-strain genomes for metagenomic binning, comparative biology and taxonomic classification.</title>
        <authorList>
            <person name="Goeker M."/>
        </authorList>
    </citation>
    <scope>NUCLEOTIDE SEQUENCE [LARGE SCALE GENOMIC DNA]</scope>
    <source>
        <strain evidence="5 6">DSM 21223</strain>
    </source>
</reference>
<feature type="signal peptide" evidence="2">
    <location>
        <begin position="1"/>
        <end position="40"/>
    </location>
</feature>
<sequence>MPRLSILEHKYILIYMNTSSLFLRRCLSLALSLAVGSVVAAETSPSELPTRVVQPREVALTLPAEGVVEALSQAVVAAQVAGRVTEMRVDAGQAVKKGEVMLRLDVREAAETAAGAQAALVNARAQYERSRSLRQQNFISQSALDKAKADLDLAMANAGASGASQSHGTITAPISGLVARRHIELGEMAAQGRSLVTLYDPAGLRVTVEIPQYRLKELKGGKDLQGRIEFPELQRQVAAAKVTVLPAADAATHTVQVRLNLPGDAASLQDVLPGMAARVHFVLGRAVKLTVPASAVVRRGEVAGLYVRDGQGRLSLRQLRLGQAVGDGEVEVLAGLSAGETIVLDPVRGGIALKQGAAR</sequence>
<dbReference type="Gene3D" id="1.10.287.470">
    <property type="entry name" value="Helix hairpin bin"/>
    <property type="match status" value="1"/>
</dbReference>
<feature type="chain" id="PRO_5046563728" evidence="2">
    <location>
        <begin position="41"/>
        <end position="359"/>
    </location>
</feature>
<name>A0ABY0ISS2_9RHOO</name>
<evidence type="ECO:0000256" key="1">
    <source>
        <dbReference type="ARBA" id="ARBA00009477"/>
    </source>
</evidence>
<gene>
    <name evidence="5" type="ORF">EV678_1453</name>
</gene>
<dbReference type="Pfam" id="PF25954">
    <property type="entry name" value="Beta-barrel_RND_2"/>
    <property type="match status" value="1"/>
</dbReference>
<proteinExistence type="inferred from homology"/>
<comment type="caution">
    <text evidence="5">The sequence shown here is derived from an EMBL/GenBank/DDBJ whole genome shotgun (WGS) entry which is preliminary data.</text>
</comment>
<comment type="similarity">
    <text evidence="1">Belongs to the membrane fusion protein (MFP) (TC 8.A.1) family.</text>
</comment>
<evidence type="ECO:0000313" key="5">
    <source>
        <dbReference type="EMBL" id="RZT90633.1"/>
    </source>
</evidence>
<dbReference type="EMBL" id="SHKM01000001">
    <property type="protein sequence ID" value="RZT90633.1"/>
    <property type="molecule type" value="Genomic_DNA"/>
</dbReference>
<evidence type="ECO:0000259" key="3">
    <source>
        <dbReference type="Pfam" id="PF25954"/>
    </source>
</evidence>
<accession>A0ABY0ISS2</accession>
<evidence type="ECO:0000259" key="4">
    <source>
        <dbReference type="Pfam" id="PF25973"/>
    </source>
</evidence>
<dbReference type="InterPro" id="IPR006143">
    <property type="entry name" value="RND_pump_MFP"/>
</dbReference>
<keyword evidence="2" id="KW-0732">Signal</keyword>
<dbReference type="InterPro" id="IPR058792">
    <property type="entry name" value="Beta-barrel_RND_2"/>
</dbReference>
<evidence type="ECO:0000256" key="2">
    <source>
        <dbReference type="SAM" id="SignalP"/>
    </source>
</evidence>
<keyword evidence="6" id="KW-1185">Reference proteome</keyword>
<dbReference type="Pfam" id="PF25973">
    <property type="entry name" value="BSH_CzcB"/>
    <property type="match status" value="1"/>
</dbReference>
<dbReference type="PANTHER" id="PTHR30469">
    <property type="entry name" value="MULTIDRUG RESISTANCE PROTEIN MDTA"/>
    <property type="match status" value="1"/>
</dbReference>
<dbReference type="Gene3D" id="2.40.420.20">
    <property type="match status" value="1"/>
</dbReference>
<protein>
    <submittedName>
        <fullName evidence="5">RND family efflux transporter MFP subunit</fullName>
    </submittedName>
</protein>
<dbReference type="InterPro" id="IPR058647">
    <property type="entry name" value="BSH_CzcB-like"/>
</dbReference>
<feature type="domain" description="CzcB-like barrel-sandwich hybrid" evidence="4">
    <location>
        <begin position="73"/>
        <end position="198"/>
    </location>
</feature>
<dbReference type="Gene3D" id="2.40.30.170">
    <property type="match status" value="1"/>
</dbReference>
<dbReference type="NCBIfam" id="TIGR01730">
    <property type="entry name" value="RND_mfp"/>
    <property type="match status" value="1"/>
</dbReference>
<organism evidence="5 6">
    <name type="scientific">Azospira oryzae</name>
    <dbReference type="NCBI Taxonomy" id="146939"/>
    <lineage>
        <taxon>Bacteria</taxon>
        <taxon>Pseudomonadati</taxon>
        <taxon>Pseudomonadota</taxon>
        <taxon>Betaproteobacteria</taxon>
        <taxon>Rhodocyclales</taxon>
        <taxon>Rhodocyclaceae</taxon>
        <taxon>Azospira</taxon>
    </lineage>
</organism>
<dbReference type="PANTHER" id="PTHR30469:SF18">
    <property type="entry name" value="RESISTANCE-NODULATION-CELL DIVISION (RND) EFFLUX MEMBRANE FUSION PROTEIN-RELATED"/>
    <property type="match status" value="1"/>
</dbReference>